<sequence>MAGTTLALPTELRLFIYSYCPAFTLLQLSHTSTAIKSELQSIPDIVKKSDGYKLVLSGYSTPSFLTRSNIGKICSPEEAVLYWEKLYNGNKDRHYWENLRNVSVANNAKELFLTTFAPLVCEYCYIGSKNVLDNITKFKTDERPHKNRVCWWRKCICVSRILDHVGHTYHCNYLSPRHTVAYNEGMLEGCCYEVDEEGKEKTIYYPDLFEKMEKDKGKKFVDGCAVVRLRR</sequence>
<dbReference type="EMBL" id="ML119659">
    <property type="protein sequence ID" value="RPA84434.1"/>
    <property type="molecule type" value="Genomic_DNA"/>
</dbReference>
<dbReference type="Proteomes" id="UP000275078">
    <property type="component" value="Unassembled WGS sequence"/>
</dbReference>
<gene>
    <name evidence="1" type="ORF">BJ508DRAFT_412807</name>
</gene>
<accession>A0A3N4IS55</accession>
<proteinExistence type="predicted"/>
<name>A0A3N4IS55_ASCIM</name>
<evidence type="ECO:0000313" key="1">
    <source>
        <dbReference type="EMBL" id="RPA84434.1"/>
    </source>
</evidence>
<keyword evidence="2" id="KW-1185">Reference proteome</keyword>
<dbReference type="AlphaFoldDB" id="A0A3N4IS55"/>
<evidence type="ECO:0008006" key="3">
    <source>
        <dbReference type="Google" id="ProtNLM"/>
    </source>
</evidence>
<reference evidence="1 2" key="1">
    <citation type="journal article" date="2018" name="Nat. Ecol. Evol.">
        <title>Pezizomycetes genomes reveal the molecular basis of ectomycorrhizal truffle lifestyle.</title>
        <authorList>
            <person name="Murat C."/>
            <person name="Payen T."/>
            <person name="Noel B."/>
            <person name="Kuo A."/>
            <person name="Morin E."/>
            <person name="Chen J."/>
            <person name="Kohler A."/>
            <person name="Krizsan K."/>
            <person name="Balestrini R."/>
            <person name="Da Silva C."/>
            <person name="Montanini B."/>
            <person name="Hainaut M."/>
            <person name="Levati E."/>
            <person name="Barry K.W."/>
            <person name="Belfiori B."/>
            <person name="Cichocki N."/>
            <person name="Clum A."/>
            <person name="Dockter R.B."/>
            <person name="Fauchery L."/>
            <person name="Guy J."/>
            <person name="Iotti M."/>
            <person name="Le Tacon F."/>
            <person name="Lindquist E.A."/>
            <person name="Lipzen A."/>
            <person name="Malagnac F."/>
            <person name="Mello A."/>
            <person name="Molinier V."/>
            <person name="Miyauchi S."/>
            <person name="Poulain J."/>
            <person name="Riccioni C."/>
            <person name="Rubini A."/>
            <person name="Sitrit Y."/>
            <person name="Splivallo R."/>
            <person name="Traeger S."/>
            <person name="Wang M."/>
            <person name="Zifcakova L."/>
            <person name="Wipf D."/>
            <person name="Zambonelli A."/>
            <person name="Paolocci F."/>
            <person name="Nowrousian M."/>
            <person name="Ottonello S."/>
            <person name="Baldrian P."/>
            <person name="Spatafora J.W."/>
            <person name="Henrissat B."/>
            <person name="Nagy L.G."/>
            <person name="Aury J.M."/>
            <person name="Wincker P."/>
            <person name="Grigoriev I.V."/>
            <person name="Bonfante P."/>
            <person name="Martin F.M."/>
        </authorList>
    </citation>
    <scope>NUCLEOTIDE SEQUENCE [LARGE SCALE GENOMIC DNA]</scope>
    <source>
        <strain evidence="1 2">RN42</strain>
    </source>
</reference>
<protein>
    <recommendedName>
        <fullName evidence="3">F-box domain-containing protein</fullName>
    </recommendedName>
</protein>
<organism evidence="1 2">
    <name type="scientific">Ascobolus immersus RN42</name>
    <dbReference type="NCBI Taxonomy" id="1160509"/>
    <lineage>
        <taxon>Eukaryota</taxon>
        <taxon>Fungi</taxon>
        <taxon>Dikarya</taxon>
        <taxon>Ascomycota</taxon>
        <taxon>Pezizomycotina</taxon>
        <taxon>Pezizomycetes</taxon>
        <taxon>Pezizales</taxon>
        <taxon>Ascobolaceae</taxon>
        <taxon>Ascobolus</taxon>
    </lineage>
</organism>
<evidence type="ECO:0000313" key="2">
    <source>
        <dbReference type="Proteomes" id="UP000275078"/>
    </source>
</evidence>